<comment type="caution">
    <text evidence="2">The sequence shown here is derived from an EMBL/GenBank/DDBJ whole genome shotgun (WGS) entry which is preliminary data.</text>
</comment>
<gene>
    <name evidence="2" type="ORF">E2C01_010765</name>
</gene>
<proteinExistence type="predicted"/>
<evidence type="ECO:0000313" key="2">
    <source>
        <dbReference type="EMBL" id="MPC17895.1"/>
    </source>
</evidence>
<reference evidence="2 3" key="1">
    <citation type="submission" date="2019-05" db="EMBL/GenBank/DDBJ databases">
        <title>Another draft genome of Portunus trituberculatus and its Hox gene families provides insights of decapod evolution.</title>
        <authorList>
            <person name="Jeong J.-H."/>
            <person name="Song I."/>
            <person name="Kim S."/>
            <person name="Choi T."/>
            <person name="Kim D."/>
            <person name="Ryu S."/>
            <person name="Kim W."/>
        </authorList>
    </citation>
    <scope>NUCLEOTIDE SEQUENCE [LARGE SCALE GENOMIC DNA]</scope>
    <source>
        <tissue evidence="2">Muscle</tissue>
    </source>
</reference>
<organism evidence="2 3">
    <name type="scientific">Portunus trituberculatus</name>
    <name type="common">Swimming crab</name>
    <name type="synonym">Neptunus trituberculatus</name>
    <dbReference type="NCBI Taxonomy" id="210409"/>
    <lineage>
        <taxon>Eukaryota</taxon>
        <taxon>Metazoa</taxon>
        <taxon>Ecdysozoa</taxon>
        <taxon>Arthropoda</taxon>
        <taxon>Crustacea</taxon>
        <taxon>Multicrustacea</taxon>
        <taxon>Malacostraca</taxon>
        <taxon>Eumalacostraca</taxon>
        <taxon>Eucarida</taxon>
        <taxon>Decapoda</taxon>
        <taxon>Pleocyemata</taxon>
        <taxon>Brachyura</taxon>
        <taxon>Eubrachyura</taxon>
        <taxon>Portunoidea</taxon>
        <taxon>Portunidae</taxon>
        <taxon>Portuninae</taxon>
        <taxon>Portunus</taxon>
    </lineage>
</organism>
<feature type="region of interest" description="Disordered" evidence="1">
    <location>
        <begin position="1"/>
        <end position="37"/>
    </location>
</feature>
<evidence type="ECO:0000313" key="3">
    <source>
        <dbReference type="Proteomes" id="UP000324222"/>
    </source>
</evidence>
<sequence>MWTTAPMHNKNPGLLTSASNSRATTRMDQEQNDHQPQQDCIDTCLYLPALRAAPSSPVHHHLVSQWTTSYLEIVCFHHSQNSCLQAMQTQVPGEVGR</sequence>
<dbReference type="AlphaFoldDB" id="A0A5B7D9R0"/>
<feature type="compositionally biased region" description="Polar residues" evidence="1">
    <location>
        <begin position="14"/>
        <end position="24"/>
    </location>
</feature>
<protein>
    <submittedName>
        <fullName evidence="2">Uncharacterized protein</fullName>
    </submittedName>
</protein>
<keyword evidence="3" id="KW-1185">Reference proteome</keyword>
<dbReference type="EMBL" id="VSRR010000629">
    <property type="protein sequence ID" value="MPC17895.1"/>
    <property type="molecule type" value="Genomic_DNA"/>
</dbReference>
<evidence type="ECO:0000256" key="1">
    <source>
        <dbReference type="SAM" id="MobiDB-lite"/>
    </source>
</evidence>
<accession>A0A5B7D9R0</accession>
<name>A0A5B7D9R0_PORTR</name>
<dbReference type="Proteomes" id="UP000324222">
    <property type="component" value="Unassembled WGS sequence"/>
</dbReference>